<proteinExistence type="predicted"/>
<evidence type="ECO:0000313" key="2">
    <source>
        <dbReference type="Proteomes" id="UP000499080"/>
    </source>
</evidence>
<name>A0A4Y2DXI7_ARAVE</name>
<keyword evidence="2" id="KW-1185">Reference proteome</keyword>
<organism evidence="1 2">
    <name type="scientific">Araneus ventricosus</name>
    <name type="common">Orbweaver spider</name>
    <name type="synonym">Epeira ventricosa</name>
    <dbReference type="NCBI Taxonomy" id="182803"/>
    <lineage>
        <taxon>Eukaryota</taxon>
        <taxon>Metazoa</taxon>
        <taxon>Ecdysozoa</taxon>
        <taxon>Arthropoda</taxon>
        <taxon>Chelicerata</taxon>
        <taxon>Arachnida</taxon>
        <taxon>Araneae</taxon>
        <taxon>Araneomorphae</taxon>
        <taxon>Entelegynae</taxon>
        <taxon>Araneoidea</taxon>
        <taxon>Araneidae</taxon>
        <taxon>Araneus</taxon>
    </lineage>
</organism>
<gene>
    <name evidence="1" type="ORF">AVEN_195901_1</name>
</gene>
<reference evidence="1 2" key="1">
    <citation type="journal article" date="2019" name="Sci. Rep.">
        <title>Orb-weaving spider Araneus ventricosus genome elucidates the spidroin gene catalogue.</title>
        <authorList>
            <person name="Kono N."/>
            <person name="Nakamura H."/>
            <person name="Ohtoshi R."/>
            <person name="Moran D.A.P."/>
            <person name="Shinohara A."/>
            <person name="Yoshida Y."/>
            <person name="Fujiwara M."/>
            <person name="Mori M."/>
            <person name="Tomita M."/>
            <person name="Arakawa K."/>
        </authorList>
    </citation>
    <scope>NUCLEOTIDE SEQUENCE [LARGE SCALE GENOMIC DNA]</scope>
</reference>
<sequence>MKCRFPATLVLWLGREFYRDMYRNADGMEPSTPDLGDKLGGDLGDKFGDIGDEMWDLKSTRIVWISLLCAEIQMIPCDVTACWKDYK</sequence>
<protein>
    <submittedName>
        <fullName evidence="1">Uncharacterized protein</fullName>
    </submittedName>
</protein>
<comment type="caution">
    <text evidence="1">The sequence shown here is derived from an EMBL/GenBank/DDBJ whole genome shotgun (WGS) entry which is preliminary data.</text>
</comment>
<dbReference type="Proteomes" id="UP000499080">
    <property type="component" value="Unassembled WGS sequence"/>
</dbReference>
<evidence type="ECO:0000313" key="1">
    <source>
        <dbReference type="EMBL" id="GBM20354.1"/>
    </source>
</evidence>
<accession>A0A4Y2DXI7</accession>
<dbReference type="EMBL" id="BGPR01000440">
    <property type="protein sequence ID" value="GBM20354.1"/>
    <property type="molecule type" value="Genomic_DNA"/>
</dbReference>
<dbReference type="AlphaFoldDB" id="A0A4Y2DXI7"/>